<evidence type="ECO:0000256" key="1">
    <source>
        <dbReference type="ARBA" id="ARBA00004496"/>
    </source>
</evidence>
<feature type="domain" description="Helicase C-terminal" evidence="7">
    <location>
        <begin position="362"/>
        <end position="527"/>
    </location>
</feature>
<dbReference type="Pfam" id="PF00271">
    <property type="entry name" value="Helicase_C"/>
    <property type="match status" value="1"/>
</dbReference>
<dbReference type="InterPro" id="IPR007502">
    <property type="entry name" value="Helicase-assoc_dom"/>
</dbReference>
<keyword evidence="4" id="KW-0378">Hydrolase</keyword>
<dbReference type="Gene3D" id="3.40.50.300">
    <property type="entry name" value="P-loop containing nucleotide triphosphate hydrolases"/>
    <property type="match status" value="2"/>
</dbReference>
<keyword evidence="2" id="KW-0963">Cytoplasm</keyword>
<evidence type="ECO:0000256" key="2">
    <source>
        <dbReference type="ARBA" id="ARBA00022490"/>
    </source>
</evidence>
<dbReference type="SMART" id="SM00847">
    <property type="entry name" value="HA2"/>
    <property type="match status" value="1"/>
</dbReference>
<evidence type="ECO:0000256" key="3">
    <source>
        <dbReference type="ARBA" id="ARBA00022741"/>
    </source>
</evidence>
<dbReference type="PANTHER" id="PTHR18934:SF113">
    <property type="entry name" value="ATP-DEPENDENT RNA HELICASE TDRD9"/>
    <property type="match status" value="1"/>
</dbReference>
<feature type="domain" description="Helicase ATP-binding" evidence="6">
    <location>
        <begin position="134"/>
        <end position="301"/>
    </location>
</feature>
<dbReference type="Gene3D" id="1.20.120.1080">
    <property type="match status" value="1"/>
</dbReference>
<dbReference type="InterPro" id="IPR014001">
    <property type="entry name" value="Helicase_ATP-bd"/>
</dbReference>
<dbReference type="SMART" id="SM00487">
    <property type="entry name" value="DEXDc"/>
    <property type="match status" value="1"/>
</dbReference>
<sequence>MSNLEWDNSGIRKKGVRKFFEVTQALRKEVQKSGKNEPFQRFETNNPITNTVEQKNGEYIEKIKNDYEDSKEEDPKKFNTYLMEPDIIQFSNSSELCSDPVETQPDCTHIYKTYNFKYVYDINLPVFYYREKILDVINTYPVCIIAGSTGSGKTTVIPQFIIDEHAEQQKFCNIIITQPRRVAAITTARRVSMERGWAMGTVVGYSVSLQKIISEDTRITYVTTGVLLQCLVSNPQYIKMFSHIIIDEAHERTEEIDLCLLVLRNAFKDSSSSVKLILMSATIDCKIFSEYFSNEINETLNSAPILEIVGRQYPVQLHYLDDIPLIETNNAHINKPELNEDCIKVCTNIIENLSNYDCTFHKNSSFGASLKSALVFLPGLHEILELNRTIRPYAEKHKLILLNLHSKLPPDEQLNIFFPAKQGYRKIIFATNIAESSITVPDIGYVIDFCLQKVVNWDQSTNLCHLKLSWVSKSSAEQRMGRAGRLDKGICFRLVHESIFDSFDQNNVPDMKRKPLEFVILNIKKIFKGPPILMLQLVLEPPQLTDVFRSILVLKEVGALTTTVNGIFDPNDGEVTLLGEVIRVLPLDMKLSKLIAMGYIFGLLDECAVIASCISLGCIFVSPIQKELESFMSKRAYSQGTNSDLIVYLTVYKVLKKPPLNYRIITPLKTKHRLVDKGNNGVEKIL</sequence>
<organism evidence="8">
    <name type="scientific">Henneguya salminicola</name>
    <name type="common">Myxosporean</name>
    <dbReference type="NCBI Taxonomy" id="69463"/>
    <lineage>
        <taxon>Eukaryota</taxon>
        <taxon>Metazoa</taxon>
        <taxon>Cnidaria</taxon>
        <taxon>Myxozoa</taxon>
        <taxon>Myxosporea</taxon>
        <taxon>Bivalvulida</taxon>
        <taxon>Platysporina</taxon>
        <taxon>Myxobolidae</taxon>
        <taxon>Henneguya</taxon>
    </lineage>
</organism>
<dbReference type="Pfam" id="PF00270">
    <property type="entry name" value="DEAD"/>
    <property type="match status" value="1"/>
</dbReference>
<dbReference type="EMBL" id="GHBP01000206">
    <property type="protein sequence ID" value="NDJ92195.1"/>
    <property type="molecule type" value="Transcribed_RNA"/>
</dbReference>
<dbReference type="PANTHER" id="PTHR18934">
    <property type="entry name" value="ATP-DEPENDENT RNA HELICASE"/>
    <property type="match status" value="1"/>
</dbReference>
<dbReference type="InterPro" id="IPR001650">
    <property type="entry name" value="Helicase_C-like"/>
</dbReference>
<evidence type="ECO:0000259" key="6">
    <source>
        <dbReference type="PROSITE" id="PS51192"/>
    </source>
</evidence>
<dbReference type="PROSITE" id="PS00690">
    <property type="entry name" value="DEAH_ATP_HELICASE"/>
    <property type="match status" value="1"/>
</dbReference>
<reference evidence="8" key="1">
    <citation type="submission" date="2018-11" db="EMBL/GenBank/DDBJ databases">
        <title>Henneguya salminicola genome and transcriptome.</title>
        <authorList>
            <person name="Yahalomi D."/>
            <person name="Atkinson S.D."/>
            <person name="Neuhof M."/>
            <person name="Chang E.S."/>
            <person name="Philippe H."/>
            <person name="Cartwright P."/>
            <person name="Bartholomew J.L."/>
            <person name="Huchon D."/>
        </authorList>
    </citation>
    <scope>NUCLEOTIDE SEQUENCE</scope>
    <source>
        <strain evidence="8">Hz1</strain>
        <tissue evidence="8">Whole</tissue>
    </source>
</reference>
<dbReference type="SUPFAM" id="SSF52540">
    <property type="entry name" value="P-loop containing nucleoside triphosphate hydrolases"/>
    <property type="match status" value="1"/>
</dbReference>
<evidence type="ECO:0000313" key="8">
    <source>
        <dbReference type="EMBL" id="NDJ92195.1"/>
    </source>
</evidence>
<keyword evidence="3" id="KW-0547">Nucleotide-binding</keyword>
<dbReference type="GO" id="GO:0004386">
    <property type="term" value="F:helicase activity"/>
    <property type="evidence" value="ECO:0007669"/>
    <property type="project" value="UniProtKB-KW"/>
</dbReference>
<dbReference type="GO" id="GO:0005524">
    <property type="term" value="F:ATP binding"/>
    <property type="evidence" value="ECO:0007669"/>
    <property type="project" value="UniProtKB-KW"/>
</dbReference>
<dbReference type="SMART" id="SM00490">
    <property type="entry name" value="HELICc"/>
    <property type="match status" value="1"/>
</dbReference>
<comment type="subcellular location">
    <subcellularLocation>
        <location evidence="1">Cytoplasm</location>
    </subcellularLocation>
</comment>
<dbReference type="AlphaFoldDB" id="A0A6G3MDR8"/>
<dbReference type="Pfam" id="PF21010">
    <property type="entry name" value="HA2_C"/>
    <property type="match status" value="1"/>
</dbReference>
<dbReference type="PROSITE" id="PS51194">
    <property type="entry name" value="HELICASE_CTER"/>
    <property type="match status" value="1"/>
</dbReference>
<evidence type="ECO:0000259" key="7">
    <source>
        <dbReference type="PROSITE" id="PS51194"/>
    </source>
</evidence>
<dbReference type="InterPro" id="IPR002464">
    <property type="entry name" value="DNA/RNA_helicase_DEAH_CS"/>
</dbReference>
<dbReference type="InterPro" id="IPR011545">
    <property type="entry name" value="DEAD/DEAH_box_helicase_dom"/>
</dbReference>
<keyword evidence="8" id="KW-0347">Helicase</keyword>
<dbReference type="GO" id="GO:0016787">
    <property type="term" value="F:hydrolase activity"/>
    <property type="evidence" value="ECO:0007669"/>
    <property type="project" value="UniProtKB-KW"/>
</dbReference>
<protein>
    <submittedName>
        <fullName evidence="8">ATP-dependent RNA helicase TDRD9 (Trinotate prediction)</fullName>
    </submittedName>
</protein>
<name>A0A6G3MDR8_HENSL</name>
<dbReference type="CDD" id="cd18791">
    <property type="entry name" value="SF2_C_RHA"/>
    <property type="match status" value="1"/>
</dbReference>
<evidence type="ECO:0000256" key="4">
    <source>
        <dbReference type="ARBA" id="ARBA00022801"/>
    </source>
</evidence>
<dbReference type="InterPro" id="IPR027417">
    <property type="entry name" value="P-loop_NTPase"/>
</dbReference>
<dbReference type="GO" id="GO:0005737">
    <property type="term" value="C:cytoplasm"/>
    <property type="evidence" value="ECO:0007669"/>
    <property type="project" value="UniProtKB-SubCell"/>
</dbReference>
<dbReference type="PROSITE" id="PS51192">
    <property type="entry name" value="HELICASE_ATP_BIND_1"/>
    <property type="match status" value="1"/>
</dbReference>
<keyword evidence="5" id="KW-0067">ATP-binding</keyword>
<evidence type="ECO:0000256" key="5">
    <source>
        <dbReference type="ARBA" id="ARBA00022840"/>
    </source>
</evidence>
<proteinExistence type="predicted"/>
<accession>A0A6G3MDR8</accession>
<dbReference type="GO" id="GO:0003723">
    <property type="term" value="F:RNA binding"/>
    <property type="evidence" value="ECO:0007669"/>
    <property type="project" value="TreeGrafter"/>
</dbReference>